<feature type="transmembrane region" description="Helical" evidence="10">
    <location>
        <begin position="6"/>
        <end position="22"/>
    </location>
</feature>
<gene>
    <name evidence="11" type="ORF">QRO08_02280</name>
</gene>
<dbReference type="PANTHER" id="PTHR38766">
    <property type="entry name" value="FLAGELLAR PROTEIN FLIO"/>
    <property type="match status" value="1"/>
</dbReference>
<keyword evidence="6 10" id="KW-0472">Membrane</keyword>
<name>A0ABY9AWQ0_PARCI</name>
<keyword evidence="4 10" id="KW-0812">Transmembrane</keyword>
<dbReference type="RefSeq" id="WP_011797397.1">
    <property type="nucleotide sequence ID" value="NZ_CP023687.1"/>
</dbReference>
<evidence type="ECO:0000256" key="2">
    <source>
        <dbReference type="ARBA" id="ARBA00004236"/>
    </source>
</evidence>
<evidence type="ECO:0000256" key="3">
    <source>
        <dbReference type="ARBA" id="ARBA00022475"/>
    </source>
</evidence>
<comment type="subcellular location">
    <subcellularLocation>
        <location evidence="1">Bacterial flagellum basal body</location>
    </subcellularLocation>
    <subcellularLocation>
        <location evidence="2">Cell membrane</location>
    </subcellularLocation>
</comment>
<evidence type="ECO:0000313" key="11">
    <source>
        <dbReference type="EMBL" id="WIY51311.1"/>
    </source>
</evidence>
<keyword evidence="11" id="KW-0966">Cell projection</keyword>
<evidence type="ECO:0000256" key="1">
    <source>
        <dbReference type="ARBA" id="ARBA00004117"/>
    </source>
</evidence>
<evidence type="ECO:0000256" key="8">
    <source>
        <dbReference type="ARBA" id="ARBA00037937"/>
    </source>
</evidence>
<feature type="region of interest" description="Disordered" evidence="9">
    <location>
        <begin position="91"/>
        <end position="121"/>
    </location>
</feature>
<evidence type="ECO:0000313" key="12">
    <source>
        <dbReference type="Proteomes" id="UP001242732"/>
    </source>
</evidence>
<evidence type="ECO:0000256" key="9">
    <source>
        <dbReference type="SAM" id="MobiDB-lite"/>
    </source>
</evidence>
<keyword evidence="12" id="KW-1185">Reference proteome</keyword>
<keyword evidence="3" id="KW-1003">Cell membrane</keyword>
<keyword evidence="11" id="KW-0282">Flagellum</keyword>
<dbReference type="EMBL" id="CP127363">
    <property type="protein sequence ID" value="WIY51311.1"/>
    <property type="molecule type" value="Genomic_DNA"/>
</dbReference>
<dbReference type="InterPro" id="IPR022781">
    <property type="entry name" value="Flagellar_biosynth_FliO"/>
</dbReference>
<evidence type="ECO:0000256" key="7">
    <source>
        <dbReference type="ARBA" id="ARBA00023143"/>
    </source>
</evidence>
<evidence type="ECO:0000256" key="4">
    <source>
        <dbReference type="ARBA" id="ARBA00022692"/>
    </source>
</evidence>
<proteinExistence type="inferred from homology"/>
<keyword evidence="5 10" id="KW-1133">Transmembrane helix</keyword>
<protein>
    <submittedName>
        <fullName evidence="11">Flagellar biosynthetic protein FliO</fullName>
    </submittedName>
</protein>
<dbReference type="Proteomes" id="UP001242732">
    <property type="component" value="Chromosome"/>
</dbReference>
<evidence type="ECO:0000256" key="5">
    <source>
        <dbReference type="ARBA" id="ARBA00022989"/>
    </source>
</evidence>
<keyword evidence="7" id="KW-0975">Bacterial flagellum</keyword>
<evidence type="ECO:0000256" key="10">
    <source>
        <dbReference type="SAM" id="Phobius"/>
    </source>
</evidence>
<accession>A0ABY9AWQ0</accession>
<organism evidence="11 12">
    <name type="scientific">Paracidovorax citrulli</name>
    <name type="common">Acidovorax citrulli</name>
    <dbReference type="NCBI Taxonomy" id="80869"/>
    <lineage>
        <taxon>Bacteria</taxon>
        <taxon>Pseudomonadati</taxon>
        <taxon>Pseudomonadota</taxon>
        <taxon>Betaproteobacteria</taxon>
        <taxon>Burkholderiales</taxon>
        <taxon>Comamonadaceae</taxon>
        <taxon>Paracidovorax</taxon>
    </lineage>
</organism>
<dbReference type="Pfam" id="PF04347">
    <property type="entry name" value="FliO"/>
    <property type="match status" value="1"/>
</dbReference>
<dbReference type="PANTHER" id="PTHR38766:SF1">
    <property type="entry name" value="FLAGELLAR PROTEIN FLIO"/>
    <property type="match status" value="1"/>
</dbReference>
<comment type="similarity">
    <text evidence="8">Belongs to the FliO/MopB family.</text>
</comment>
<keyword evidence="11" id="KW-0969">Cilium</keyword>
<evidence type="ECO:0000256" key="6">
    <source>
        <dbReference type="ARBA" id="ARBA00023136"/>
    </source>
</evidence>
<reference evidence="11 12" key="1">
    <citation type="submission" date="2023-06" db="EMBL/GenBank/DDBJ databases">
        <authorList>
            <person name="Ham H."/>
            <person name="Park D.S."/>
        </authorList>
    </citation>
    <scope>NUCLEOTIDE SEQUENCE [LARGE SCALE GENOMIC DNA]</scope>
    <source>
        <strain evidence="11 12">KACC 17005</strain>
    </source>
</reference>
<dbReference type="InterPro" id="IPR052205">
    <property type="entry name" value="FliO/MopB"/>
</dbReference>
<sequence>MAQTLVVVVLFIAAVALLPWLIRRLQQRQAGAPGAGPGAAAKVLSAVPVGPQQRVVTVEVGPEHQRVWLVLGVTAQQVQCLHVIHPSAAGASSQVHVPPPASFAGEMAAATRRQDAPASHG</sequence>